<keyword evidence="2" id="KW-1185">Reference proteome</keyword>
<reference evidence="1" key="1">
    <citation type="submission" date="2023-12" db="EMBL/GenBank/DDBJ databases">
        <title>Genome assembly of Anisodus tanguticus.</title>
        <authorList>
            <person name="Wang Y.-J."/>
        </authorList>
    </citation>
    <scope>NUCLEOTIDE SEQUENCE</scope>
    <source>
        <strain evidence="1">KB-2021</strain>
        <tissue evidence="1">Leaf</tissue>
    </source>
</reference>
<gene>
    <name evidence="1" type="ORF">RND71_014170</name>
</gene>
<evidence type="ECO:0000313" key="1">
    <source>
        <dbReference type="EMBL" id="KAK4366290.1"/>
    </source>
</evidence>
<name>A0AAE1SAQ5_9SOLA</name>
<dbReference type="Proteomes" id="UP001291623">
    <property type="component" value="Unassembled WGS sequence"/>
</dbReference>
<sequence>MSGHECTIARLPVEHPMAPCSDLSYATTRSPLILVLFQESTLGEPRPVDSLFRSSPSSAF</sequence>
<comment type="caution">
    <text evidence="1">The sequence shown here is derived from an EMBL/GenBank/DDBJ whole genome shotgun (WGS) entry which is preliminary data.</text>
</comment>
<organism evidence="1 2">
    <name type="scientific">Anisodus tanguticus</name>
    <dbReference type="NCBI Taxonomy" id="243964"/>
    <lineage>
        <taxon>Eukaryota</taxon>
        <taxon>Viridiplantae</taxon>
        <taxon>Streptophyta</taxon>
        <taxon>Embryophyta</taxon>
        <taxon>Tracheophyta</taxon>
        <taxon>Spermatophyta</taxon>
        <taxon>Magnoliopsida</taxon>
        <taxon>eudicotyledons</taxon>
        <taxon>Gunneridae</taxon>
        <taxon>Pentapetalae</taxon>
        <taxon>asterids</taxon>
        <taxon>lamiids</taxon>
        <taxon>Solanales</taxon>
        <taxon>Solanaceae</taxon>
        <taxon>Solanoideae</taxon>
        <taxon>Hyoscyameae</taxon>
        <taxon>Anisodus</taxon>
    </lineage>
</organism>
<protein>
    <submittedName>
        <fullName evidence="1">Uncharacterized protein</fullName>
    </submittedName>
</protein>
<accession>A0AAE1SAQ5</accession>
<proteinExistence type="predicted"/>
<evidence type="ECO:0000313" key="2">
    <source>
        <dbReference type="Proteomes" id="UP001291623"/>
    </source>
</evidence>
<dbReference type="EMBL" id="JAVYJV010000007">
    <property type="protein sequence ID" value="KAK4366290.1"/>
    <property type="molecule type" value="Genomic_DNA"/>
</dbReference>
<dbReference type="AlphaFoldDB" id="A0AAE1SAQ5"/>